<protein>
    <submittedName>
        <fullName evidence="2">Uncharacterized protein</fullName>
    </submittedName>
</protein>
<feature type="compositionally biased region" description="Low complexity" evidence="1">
    <location>
        <begin position="20"/>
        <end position="45"/>
    </location>
</feature>
<reference evidence="3" key="1">
    <citation type="submission" date="2021-01" db="EMBL/GenBank/DDBJ databases">
        <title>Caligus Genome Assembly.</title>
        <authorList>
            <person name="Gallardo-Escarate C."/>
        </authorList>
    </citation>
    <scope>NUCLEOTIDE SEQUENCE [LARGE SCALE GENOMIC DNA]</scope>
</reference>
<evidence type="ECO:0000256" key="1">
    <source>
        <dbReference type="SAM" id="MobiDB-lite"/>
    </source>
</evidence>
<name>A0A7T8GKZ9_CALRO</name>
<dbReference type="Proteomes" id="UP000595437">
    <property type="component" value="Chromosome 21"/>
</dbReference>
<feature type="non-terminal residue" evidence="2">
    <location>
        <position position="83"/>
    </location>
</feature>
<feature type="compositionally biased region" description="Polar residues" evidence="1">
    <location>
        <begin position="69"/>
        <end position="83"/>
    </location>
</feature>
<dbReference type="EMBL" id="CP045910">
    <property type="protein sequence ID" value="QQP31368.1"/>
    <property type="molecule type" value="Genomic_DNA"/>
</dbReference>
<evidence type="ECO:0000313" key="3">
    <source>
        <dbReference type="Proteomes" id="UP000595437"/>
    </source>
</evidence>
<accession>A0A7T8GKZ9</accession>
<dbReference type="AlphaFoldDB" id="A0A7T8GKZ9"/>
<evidence type="ECO:0000313" key="2">
    <source>
        <dbReference type="EMBL" id="QQP31368.1"/>
    </source>
</evidence>
<proteinExistence type="predicted"/>
<keyword evidence="3" id="KW-1185">Reference proteome</keyword>
<sequence>SLTIASLGGLRKWWGHHSHTSQSMSQTSGSHHSSGNNTGSTNLSNAMNHGYRHPGMGLLSVAKGGPNGGPSSHLTYSNNQQGP</sequence>
<gene>
    <name evidence="2" type="ORF">FKW44_024950</name>
</gene>
<organism evidence="2 3">
    <name type="scientific">Caligus rogercresseyi</name>
    <name type="common">Sea louse</name>
    <dbReference type="NCBI Taxonomy" id="217165"/>
    <lineage>
        <taxon>Eukaryota</taxon>
        <taxon>Metazoa</taxon>
        <taxon>Ecdysozoa</taxon>
        <taxon>Arthropoda</taxon>
        <taxon>Crustacea</taxon>
        <taxon>Multicrustacea</taxon>
        <taxon>Hexanauplia</taxon>
        <taxon>Copepoda</taxon>
        <taxon>Siphonostomatoida</taxon>
        <taxon>Caligidae</taxon>
        <taxon>Caligus</taxon>
    </lineage>
</organism>
<feature type="region of interest" description="Disordered" evidence="1">
    <location>
        <begin position="13"/>
        <end position="83"/>
    </location>
</feature>
<feature type="non-terminal residue" evidence="2">
    <location>
        <position position="1"/>
    </location>
</feature>